<dbReference type="GO" id="GO:0110001">
    <property type="term" value="C:toxin-antitoxin complex"/>
    <property type="evidence" value="ECO:0007669"/>
    <property type="project" value="InterPro"/>
</dbReference>
<evidence type="ECO:0000256" key="3">
    <source>
        <dbReference type="ARBA" id="ARBA00022722"/>
    </source>
</evidence>
<dbReference type="GO" id="GO:0000166">
    <property type="term" value="F:nucleotide binding"/>
    <property type="evidence" value="ECO:0007669"/>
    <property type="project" value="UniProtKB-KW"/>
</dbReference>
<protein>
    <submittedName>
        <fullName evidence="7">HepT-like ribonuclease domain-containing protein</fullName>
    </submittedName>
</protein>
<dbReference type="InterPro" id="IPR008201">
    <property type="entry name" value="HepT-like"/>
</dbReference>
<gene>
    <name evidence="7" type="ORF">V4D30_06345</name>
</gene>
<organism evidence="7">
    <name type="scientific">Thermodesulfovibrio autotrophicus</name>
    <dbReference type="NCBI Taxonomy" id="3118333"/>
    <lineage>
        <taxon>Bacteria</taxon>
        <taxon>Pseudomonadati</taxon>
        <taxon>Nitrospirota</taxon>
        <taxon>Thermodesulfovibrionia</taxon>
        <taxon>Thermodesulfovibrionales</taxon>
        <taxon>Thermodesulfovibrionaceae</taxon>
        <taxon>Thermodesulfovibrio</taxon>
    </lineage>
</organism>
<evidence type="ECO:0000256" key="1">
    <source>
        <dbReference type="ARBA" id="ARBA00022553"/>
    </source>
</evidence>
<accession>A0AAU8GU19</accession>
<evidence type="ECO:0000256" key="6">
    <source>
        <dbReference type="ARBA" id="ARBA00024207"/>
    </source>
</evidence>
<keyword evidence="3" id="KW-0540">Nuclease</keyword>
<sequence>MSKKRILFVILQDILEEIKRIKRFNKCINSVEEFSDNELVMYATIKALENIGEAVKKIPEDVRQKYPIDWKKIAGLRDILIHEYFGIDSKIIWNIIEEKTSRIRKSCQFFN</sequence>
<dbReference type="PANTHER" id="PTHR34139:SF1">
    <property type="entry name" value="RNASE MJ1380-RELATED"/>
    <property type="match status" value="1"/>
</dbReference>
<keyword evidence="5" id="KW-0378">Hydrolase</keyword>
<name>A0AAU8GU19_9BACT</name>
<dbReference type="GO" id="GO:0016787">
    <property type="term" value="F:hydrolase activity"/>
    <property type="evidence" value="ECO:0007669"/>
    <property type="project" value="UniProtKB-KW"/>
</dbReference>
<dbReference type="InterPro" id="IPR037038">
    <property type="entry name" value="HepT-like_sf"/>
</dbReference>
<comment type="similarity">
    <text evidence="6">Belongs to the HepT RNase toxin family.</text>
</comment>
<reference evidence="7" key="1">
    <citation type="submission" date="2024-01" db="EMBL/GenBank/DDBJ databases">
        <title>The first autotrophic representatives of the genus Thermodesulfovibrio.</title>
        <authorList>
            <person name="Maltseva A.I."/>
            <person name="Elcheninov A.G."/>
            <person name="Kublanov I.V."/>
            <person name="Lebedinsky A.V."/>
            <person name="Frolov E.N."/>
        </authorList>
    </citation>
    <scope>NUCLEOTIDE SEQUENCE</scope>
    <source>
        <strain evidence="7">3907-1M</strain>
    </source>
</reference>
<proteinExistence type="inferred from homology"/>
<evidence type="ECO:0000256" key="2">
    <source>
        <dbReference type="ARBA" id="ARBA00022649"/>
    </source>
</evidence>
<evidence type="ECO:0000256" key="5">
    <source>
        <dbReference type="ARBA" id="ARBA00022801"/>
    </source>
</evidence>
<keyword evidence="4" id="KW-0547">Nucleotide-binding</keyword>
<dbReference type="PANTHER" id="PTHR34139">
    <property type="entry name" value="UPF0331 PROTEIN MJ0127"/>
    <property type="match status" value="1"/>
</dbReference>
<evidence type="ECO:0000256" key="4">
    <source>
        <dbReference type="ARBA" id="ARBA00022741"/>
    </source>
</evidence>
<dbReference type="GO" id="GO:0004540">
    <property type="term" value="F:RNA nuclease activity"/>
    <property type="evidence" value="ECO:0007669"/>
    <property type="project" value="InterPro"/>
</dbReference>
<dbReference type="EMBL" id="CP144373">
    <property type="protein sequence ID" value="XCH45954.1"/>
    <property type="molecule type" value="Genomic_DNA"/>
</dbReference>
<dbReference type="InterPro" id="IPR051813">
    <property type="entry name" value="HepT_RNase_toxin"/>
</dbReference>
<evidence type="ECO:0000313" key="7">
    <source>
        <dbReference type="EMBL" id="XCH45954.1"/>
    </source>
</evidence>
<dbReference type="AlphaFoldDB" id="A0AAU8GU19"/>
<keyword evidence="1" id="KW-0597">Phosphoprotein</keyword>
<dbReference type="Gene3D" id="1.20.120.580">
    <property type="entry name" value="bsu32300-like"/>
    <property type="match status" value="1"/>
</dbReference>
<keyword evidence="2" id="KW-1277">Toxin-antitoxin system</keyword>
<dbReference type="Pfam" id="PF01934">
    <property type="entry name" value="HepT-like"/>
    <property type="match status" value="1"/>
</dbReference>
<dbReference type="KEGG" id="taut:V4D30_06345"/>
<dbReference type="RefSeq" id="WP_353683495.1">
    <property type="nucleotide sequence ID" value="NZ_CP144373.1"/>
</dbReference>